<feature type="region of interest" description="Disordered" evidence="7">
    <location>
        <begin position="856"/>
        <end position="895"/>
    </location>
</feature>
<dbReference type="PANTHER" id="PTHR24058:SF124">
    <property type="entry name" value="PROTEIN KINASE SUPERFAMILY PROTEIN"/>
    <property type="match status" value="1"/>
</dbReference>
<dbReference type="Pfam" id="PF00069">
    <property type="entry name" value="Pkinase"/>
    <property type="match status" value="1"/>
</dbReference>
<proteinExistence type="predicted"/>
<keyword evidence="4" id="KW-0547">Nucleotide-binding</keyword>
<accession>A0A2R6WY29</accession>
<gene>
    <name evidence="9" type="ORF">MARPO_0049s0040</name>
</gene>
<dbReference type="Gene3D" id="3.30.200.20">
    <property type="entry name" value="Phosphorylase Kinase, domain 1"/>
    <property type="match status" value="1"/>
</dbReference>
<dbReference type="Proteomes" id="UP000244005">
    <property type="component" value="Unassembled WGS sequence"/>
</dbReference>
<reference evidence="10" key="1">
    <citation type="journal article" date="2017" name="Cell">
        <title>Insights into land plant evolution garnered from the Marchantia polymorpha genome.</title>
        <authorList>
            <person name="Bowman J.L."/>
            <person name="Kohchi T."/>
            <person name="Yamato K.T."/>
            <person name="Jenkins J."/>
            <person name="Shu S."/>
            <person name="Ishizaki K."/>
            <person name="Yamaoka S."/>
            <person name="Nishihama R."/>
            <person name="Nakamura Y."/>
            <person name="Berger F."/>
            <person name="Adam C."/>
            <person name="Aki S.S."/>
            <person name="Althoff F."/>
            <person name="Araki T."/>
            <person name="Arteaga-Vazquez M.A."/>
            <person name="Balasubrmanian S."/>
            <person name="Barry K."/>
            <person name="Bauer D."/>
            <person name="Boehm C.R."/>
            <person name="Briginshaw L."/>
            <person name="Caballero-Perez J."/>
            <person name="Catarino B."/>
            <person name="Chen F."/>
            <person name="Chiyoda S."/>
            <person name="Chovatia M."/>
            <person name="Davies K.M."/>
            <person name="Delmans M."/>
            <person name="Demura T."/>
            <person name="Dierschke T."/>
            <person name="Dolan L."/>
            <person name="Dorantes-Acosta A.E."/>
            <person name="Eklund D.M."/>
            <person name="Florent S.N."/>
            <person name="Flores-Sandoval E."/>
            <person name="Fujiyama A."/>
            <person name="Fukuzawa H."/>
            <person name="Galik B."/>
            <person name="Grimanelli D."/>
            <person name="Grimwood J."/>
            <person name="Grossniklaus U."/>
            <person name="Hamada T."/>
            <person name="Haseloff J."/>
            <person name="Hetherington A.J."/>
            <person name="Higo A."/>
            <person name="Hirakawa Y."/>
            <person name="Hundley H.N."/>
            <person name="Ikeda Y."/>
            <person name="Inoue K."/>
            <person name="Inoue S.I."/>
            <person name="Ishida S."/>
            <person name="Jia Q."/>
            <person name="Kakita M."/>
            <person name="Kanazawa T."/>
            <person name="Kawai Y."/>
            <person name="Kawashima T."/>
            <person name="Kennedy M."/>
            <person name="Kinose K."/>
            <person name="Kinoshita T."/>
            <person name="Kohara Y."/>
            <person name="Koide E."/>
            <person name="Komatsu K."/>
            <person name="Kopischke S."/>
            <person name="Kubo M."/>
            <person name="Kyozuka J."/>
            <person name="Lagercrantz U."/>
            <person name="Lin S.S."/>
            <person name="Lindquist E."/>
            <person name="Lipzen A.M."/>
            <person name="Lu C.W."/>
            <person name="De Luna E."/>
            <person name="Martienssen R.A."/>
            <person name="Minamino N."/>
            <person name="Mizutani M."/>
            <person name="Mizutani M."/>
            <person name="Mochizuki N."/>
            <person name="Monte I."/>
            <person name="Mosher R."/>
            <person name="Nagasaki H."/>
            <person name="Nakagami H."/>
            <person name="Naramoto S."/>
            <person name="Nishitani K."/>
            <person name="Ohtani M."/>
            <person name="Okamoto T."/>
            <person name="Okumura M."/>
            <person name="Phillips J."/>
            <person name="Pollak B."/>
            <person name="Reinders A."/>
            <person name="Rovekamp M."/>
            <person name="Sano R."/>
            <person name="Sawa S."/>
            <person name="Schmid M.W."/>
            <person name="Shirakawa M."/>
            <person name="Solano R."/>
            <person name="Spunde A."/>
            <person name="Suetsugu N."/>
            <person name="Sugano S."/>
            <person name="Sugiyama A."/>
            <person name="Sun R."/>
            <person name="Suzuki Y."/>
            <person name="Takenaka M."/>
            <person name="Takezawa D."/>
            <person name="Tomogane H."/>
            <person name="Tsuzuki M."/>
            <person name="Ueda T."/>
            <person name="Umeda M."/>
            <person name="Ward J.M."/>
            <person name="Watanabe Y."/>
            <person name="Yazaki K."/>
            <person name="Yokoyama R."/>
            <person name="Yoshitake Y."/>
            <person name="Yotsui I."/>
            <person name="Zachgo S."/>
            <person name="Schmutz J."/>
        </authorList>
    </citation>
    <scope>NUCLEOTIDE SEQUENCE [LARGE SCALE GENOMIC DNA]</scope>
    <source>
        <strain evidence="10">Tak-1</strain>
    </source>
</reference>
<dbReference type="PANTHER" id="PTHR24058">
    <property type="entry name" value="DUAL SPECIFICITY PROTEIN KINASE"/>
    <property type="match status" value="1"/>
</dbReference>
<sequence>MADSVNAILEYLRKHNFSEAENALRSELTARQTVNGPLPLPLEDDADLNVNVFHKAMQERDAQHQGIICPEPEFILASPERSKGAQAGFNFIHSKPEPLDGIGFRESSQQLFEEKAVFVDSGIEKLSSPTSPRSPRHEKFGAQLPAGSALEKVNPSGDVLGLQTGLHGSDFSRGPQYKKATAVTKQPKKHLEEASVRREGATSIFGEQVFHNDAPRSGEDLSLHVVTSDVIRPVPRKLEDVSFEEVRLVEAHQMHEDAVEQIGSPQWIGTLQQDRQGVPPPVVVVAPKTIKPSTKRPSSDQDKRDVLNEVPDNGVQHENGGHHLEKPMLVRDLIANERASKGQSSVEDAEKAHHGRSGGGSHASNLKEKGIVENGGVSRDSTSITPWKDVPIKTSFPFSPPESSSTCELPIVETFVVEGVKCPPREEKPPQEKTRAVEVSNNVHSGRGSRERSRSADGALKVLEGTSRSFPDVQEELPRLPPVRLRSGDTKPTDSGGANSRPSADSGLFVNIGGSAEAAFGLGSFLDIPVGQDVSSSGARRLSGGSRPSVSQGIVEDASERLSGFATVGDGQSESLVEYPDEYWDSDTYDDDDDPGYHRQPIEDEEWFLAHEIDYPDERSSPGLESSRSHHDKDFGKYEDDDRSILEEESYFSGEEYYRMKRGERREVQNEMDRLAANDLYSRVEESQMGALRRQTGAHLRETPDYDGQLLDVEELNMIQGEPVWQGFAAQESRLVEGDDKTVQERAREDVGSVRSGGIGISSEVAEFGSEVRESVVDGSSDGDLESLKDREMGVYGSAHGRESSKSESPKNRYNDLEGSHKVIKDASDRNLDEEEVDHDHEMILRFYNETWSHKRESADRQISERDRLYEQEKGGARSTDGYGSGELKEGDDDEEVEMNNINKEEADAVAADDEEAAAVQEQIRRIRAEEEEFETFNLKIVHRKNRTGFEENKDFPVVINSVIAGRYHVTEYLGSAAFSKAIQAHDLHTGMDVCMKIIKNNKDFFDQSLDEIKLLKYINKHDPGDKYHVLRLYDYFYHREHLFIVCELLRANLYEFHKYNRESGGEVYFTMPRLQSITRQCLEALEFIHGLGLIHCDLKPENILVKSYSRCEVKVIDLGSSCFQTDHLCSYVQSRSYRAPEVILGLPYNQKIDMWSLGCILAELCSGNVLFQNDSLATLLARVVGILGPIDPEMLSKGRDTHKFFTKNHMLYERNQDTDQLEYLRPKKTSLSHRLPMGDQGFVEFVGYLLHINPASRPTAGEALKHPWLSYPYEPISA</sequence>
<feature type="compositionally biased region" description="Acidic residues" evidence="7">
    <location>
        <begin position="581"/>
        <end position="594"/>
    </location>
</feature>
<organism evidence="9 10">
    <name type="scientific">Marchantia polymorpha</name>
    <name type="common">Common liverwort</name>
    <name type="synonym">Marchantia aquatica</name>
    <dbReference type="NCBI Taxonomy" id="3197"/>
    <lineage>
        <taxon>Eukaryota</taxon>
        <taxon>Viridiplantae</taxon>
        <taxon>Streptophyta</taxon>
        <taxon>Embryophyta</taxon>
        <taxon>Marchantiophyta</taxon>
        <taxon>Marchantiopsida</taxon>
        <taxon>Marchantiidae</taxon>
        <taxon>Marchantiales</taxon>
        <taxon>Marchantiaceae</taxon>
        <taxon>Marchantia</taxon>
    </lineage>
</organism>
<dbReference type="Gene3D" id="1.10.510.10">
    <property type="entry name" value="Transferase(Phosphotransferase) domain 1"/>
    <property type="match status" value="1"/>
</dbReference>
<dbReference type="InterPro" id="IPR000719">
    <property type="entry name" value="Prot_kinase_dom"/>
</dbReference>
<dbReference type="Gramene" id="Mp3g19940.5">
    <property type="protein sequence ID" value="Mp3g19940.5.cds"/>
    <property type="gene ID" value="Mp3g19940"/>
</dbReference>
<dbReference type="PROSITE" id="PS00108">
    <property type="entry name" value="PROTEIN_KINASE_ST"/>
    <property type="match status" value="1"/>
</dbReference>
<keyword evidence="2" id="KW-0597">Phosphoprotein</keyword>
<feature type="domain" description="Protein kinase" evidence="8">
    <location>
        <begin position="968"/>
        <end position="1270"/>
    </location>
</feature>
<keyword evidence="3" id="KW-0808">Transferase</keyword>
<feature type="compositionally biased region" description="Low complexity" evidence="7">
    <location>
        <begin position="535"/>
        <end position="549"/>
    </location>
</feature>
<feature type="region of interest" description="Disordered" evidence="7">
    <location>
        <begin position="581"/>
        <end position="600"/>
    </location>
</feature>
<keyword evidence="5" id="KW-0418">Kinase</keyword>
<evidence type="ECO:0000256" key="5">
    <source>
        <dbReference type="ARBA" id="ARBA00022777"/>
    </source>
</evidence>
<feature type="compositionally biased region" description="Basic and acidic residues" evidence="7">
    <location>
        <begin position="627"/>
        <end position="643"/>
    </location>
</feature>
<evidence type="ECO:0000256" key="7">
    <source>
        <dbReference type="SAM" id="MobiDB-lite"/>
    </source>
</evidence>
<dbReference type="OrthoDB" id="9332038at2759"/>
<evidence type="ECO:0000313" key="10">
    <source>
        <dbReference type="Proteomes" id="UP000244005"/>
    </source>
</evidence>
<feature type="compositionally biased region" description="Basic and acidic residues" evidence="7">
    <location>
        <begin position="423"/>
        <end position="436"/>
    </location>
</feature>
<evidence type="ECO:0000256" key="4">
    <source>
        <dbReference type="ARBA" id="ARBA00022741"/>
    </source>
</evidence>
<feature type="region of interest" description="Disordered" evidence="7">
    <location>
        <begin position="422"/>
        <end position="504"/>
    </location>
</feature>
<dbReference type="AlphaFoldDB" id="A0A2R6WY29"/>
<keyword evidence="10" id="KW-1185">Reference proteome</keyword>
<feature type="region of interest" description="Disordered" evidence="7">
    <location>
        <begin position="796"/>
        <end position="836"/>
    </location>
</feature>
<feature type="compositionally biased region" description="Basic and acidic residues" evidence="7">
    <location>
        <begin position="297"/>
        <end position="307"/>
    </location>
</feature>
<dbReference type="GO" id="GO:0004674">
    <property type="term" value="F:protein serine/threonine kinase activity"/>
    <property type="evidence" value="ECO:0007669"/>
    <property type="project" value="UniProtKB-KW"/>
</dbReference>
<feature type="region of interest" description="Disordered" evidence="7">
    <location>
        <begin position="616"/>
        <end position="643"/>
    </location>
</feature>
<dbReference type="InterPro" id="IPR008271">
    <property type="entry name" value="Ser/Thr_kinase_AS"/>
</dbReference>
<keyword evidence="1" id="KW-0723">Serine/threonine-protein kinase</keyword>
<feature type="region of interest" description="Disordered" evidence="7">
    <location>
        <begin position="534"/>
        <end position="556"/>
    </location>
</feature>
<evidence type="ECO:0000259" key="8">
    <source>
        <dbReference type="PROSITE" id="PS50011"/>
    </source>
</evidence>
<evidence type="ECO:0000313" key="9">
    <source>
        <dbReference type="EMBL" id="PTQ38749.1"/>
    </source>
</evidence>
<feature type="region of interest" description="Disordered" evidence="7">
    <location>
        <begin position="287"/>
        <end position="326"/>
    </location>
</feature>
<dbReference type="CDD" id="cd14133">
    <property type="entry name" value="PKc_DYRK_like"/>
    <property type="match status" value="1"/>
</dbReference>
<feature type="region of interest" description="Disordered" evidence="7">
    <location>
        <begin position="339"/>
        <end position="385"/>
    </location>
</feature>
<feature type="region of interest" description="Disordered" evidence="7">
    <location>
        <begin position="772"/>
        <end position="791"/>
    </location>
</feature>
<dbReference type="SUPFAM" id="SSF56112">
    <property type="entry name" value="Protein kinase-like (PK-like)"/>
    <property type="match status" value="1"/>
</dbReference>
<dbReference type="GO" id="GO:0005524">
    <property type="term" value="F:ATP binding"/>
    <property type="evidence" value="ECO:0007669"/>
    <property type="project" value="UniProtKB-KW"/>
</dbReference>
<dbReference type="InterPro" id="IPR011009">
    <property type="entry name" value="Kinase-like_dom_sf"/>
</dbReference>
<dbReference type="EMBL" id="KZ772721">
    <property type="protein sequence ID" value="PTQ38749.1"/>
    <property type="molecule type" value="Genomic_DNA"/>
</dbReference>
<protein>
    <recommendedName>
        <fullName evidence="8">Protein kinase domain-containing protein</fullName>
    </recommendedName>
</protein>
<dbReference type="PROSITE" id="PS50011">
    <property type="entry name" value="PROTEIN_KINASE_DOM"/>
    <property type="match status" value="1"/>
</dbReference>
<dbReference type="InterPro" id="IPR050494">
    <property type="entry name" value="Ser_Thr_dual-spec_kinase"/>
</dbReference>
<dbReference type="FunFam" id="3.30.200.20:FF:000216">
    <property type="entry name" value="Putative serine/threonine-protein kinase dyrk2"/>
    <property type="match status" value="1"/>
</dbReference>
<evidence type="ECO:0000256" key="3">
    <source>
        <dbReference type="ARBA" id="ARBA00022679"/>
    </source>
</evidence>
<evidence type="ECO:0000256" key="2">
    <source>
        <dbReference type="ARBA" id="ARBA00022553"/>
    </source>
</evidence>
<dbReference type="FunFam" id="1.10.510.10:FF:000380">
    <property type="entry name" value="Serine/threonine-protein kinase ppk15"/>
    <property type="match status" value="1"/>
</dbReference>
<feature type="compositionally biased region" description="Basic and acidic residues" evidence="7">
    <location>
        <begin position="800"/>
        <end position="831"/>
    </location>
</feature>
<keyword evidence="6" id="KW-0067">ATP-binding</keyword>
<feature type="compositionally biased region" description="Basic and acidic residues" evidence="7">
    <location>
        <begin position="856"/>
        <end position="876"/>
    </location>
</feature>
<name>A0A2R6WY29_MARPO</name>
<dbReference type="SMART" id="SM00220">
    <property type="entry name" value="S_TKc"/>
    <property type="match status" value="1"/>
</dbReference>
<evidence type="ECO:0000256" key="6">
    <source>
        <dbReference type="ARBA" id="ARBA00022840"/>
    </source>
</evidence>
<evidence type="ECO:0000256" key="1">
    <source>
        <dbReference type="ARBA" id="ARBA00022527"/>
    </source>
</evidence>